<accession>A0ABX2AW01</accession>
<organism evidence="2 3">
    <name type="scientific">Xylanibacter rodentium</name>
    <dbReference type="NCBI Taxonomy" id="2736289"/>
    <lineage>
        <taxon>Bacteria</taxon>
        <taxon>Pseudomonadati</taxon>
        <taxon>Bacteroidota</taxon>
        <taxon>Bacteroidia</taxon>
        <taxon>Bacteroidales</taxon>
        <taxon>Prevotellaceae</taxon>
        <taxon>Xylanibacter</taxon>
    </lineage>
</organism>
<feature type="transmembrane region" description="Helical" evidence="1">
    <location>
        <begin position="24"/>
        <end position="43"/>
    </location>
</feature>
<keyword evidence="1" id="KW-1133">Transmembrane helix</keyword>
<protein>
    <submittedName>
        <fullName evidence="2">Uncharacterized protein</fullName>
    </submittedName>
</protein>
<comment type="caution">
    <text evidence="2">The sequence shown here is derived from an EMBL/GenBank/DDBJ whole genome shotgun (WGS) entry which is preliminary data.</text>
</comment>
<keyword evidence="3" id="KW-1185">Reference proteome</keyword>
<proteinExistence type="predicted"/>
<evidence type="ECO:0000313" key="3">
    <source>
        <dbReference type="Proteomes" id="UP001193734"/>
    </source>
</evidence>
<evidence type="ECO:0000313" key="2">
    <source>
        <dbReference type="EMBL" id="NPE13835.1"/>
    </source>
</evidence>
<name>A0ABX2AW01_9BACT</name>
<dbReference type="EMBL" id="JABKKE010000007">
    <property type="protein sequence ID" value="NPE13835.1"/>
    <property type="molecule type" value="Genomic_DNA"/>
</dbReference>
<feature type="transmembrane region" description="Helical" evidence="1">
    <location>
        <begin position="49"/>
        <end position="69"/>
    </location>
</feature>
<gene>
    <name evidence="2" type="ORF">HPS55_05745</name>
</gene>
<keyword evidence="1" id="KW-0812">Transmembrane</keyword>
<evidence type="ECO:0000256" key="1">
    <source>
        <dbReference type="SAM" id="Phobius"/>
    </source>
</evidence>
<dbReference type="Proteomes" id="UP001193734">
    <property type="component" value="Unassembled WGS sequence"/>
</dbReference>
<sequence>MAGRREHQEELHTKRETILLRIRNVLNLIFMVGAIVGVIYYVSADKQTGIYIILGAMVFKIMESAIRILRI</sequence>
<keyword evidence="1" id="KW-0472">Membrane</keyword>
<reference evidence="2 3" key="1">
    <citation type="submission" date="2020-05" db="EMBL/GenBank/DDBJ databases">
        <title>Distinct polysaccharide utilization as determinants for interspecies competition between intestinal Prevotella spp.</title>
        <authorList>
            <person name="Galvez E.J.C."/>
            <person name="Iljazovic A."/>
            <person name="Strowig T."/>
        </authorList>
    </citation>
    <scope>NUCLEOTIDE SEQUENCE [LARGE SCALE GENOMIC DNA]</scope>
    <source>
        <strain evidence="2 3">PROD</strain>
    </source>
</reference>